<sequence length="463" mass="48085">MAPRPAAVAAPVAQTVPAVAAARGGVSAHPSLQTPGAPSPRSSRAARRSRAPDEAVALTPVPPTVAQMRLVAMPSCAVAVPPRAATVEPPTMTAPSPTMAATRSPQSGGTPGVSAGVRGAGDCIGGGGGSGAQPPAVADAAARSTATQPVGSPLVAGGGGTALPPRHTRPLFPPRVFQPLPPEFEAFSFTPALSPQDLVDVISTVLEGMTAADVGQLPWTLNATWYNDRCWRSWAYGASTLLFTLSFTAHLRAVADAAAEHAAWFPSAPSMAVAQHAGVVASRAEQLMHGSRRDETRPQPLVVIPAGWVAARPPAHLSCSVFYGRNPPPRPVSGRLIDVRDTLAPLVARGDVSSTVLLLGLVLLQRASASAAAAALSGWTVGRLLPAAMELAAQMCGAAAVRKWPRGRSREVGMGEIRDARELRVVVAALCRILDGNLVVWPHEMSAHTWLLFDEYDKRKPAW</sequence>
<evidence type="ECO:0000256" key="1">
    <source>
        <dbReference type="SAM" id="MobiDB-lite"/>
    </source>
</evidence>
<keyword evidence="3" id="KW-1185">Reference proteome</keyword>
<dbReference type="EMBL" id="KV919030">
    <property type="protein sequence ID" value="OSX72937.1"/>
    <property type="molecule type" value="Genomic_DNA"/>
</dbReference>
<feature type="region of interest" description="Disordered" evidence="1">
    <location>
        <begin position="88"/>
        <end position="113"/>
    </location>
</feature>
<gene>
    <name evidence="2" type="ORF">BU14_0393s0025</name>
</gene>
<evidence type="ECO:0000313" key="2">
    <source>
        <dbReference type="EMBL" id="OSX72937.1"/>
    </source>
</evidence>
<organism evidence="2 3">
    <name type="scientific">Porphyra umbilicalis</name>
    <name type="common">Purple laver</name>
    <name type="synonym">Red alga</name>
    <dbReference type="NCBI Taxonomy" id="2786"/>
    <lineage>
        <taxon>Eukaryota</taxon>
        <taxon>Rhodophyta</taxon>
        <taxon>Bangiophyceae</taxon>
        <taxon>Bangiales</taxon>
        <taxon>Bangiaceae</taxon>
        <taxon>Porphyra</taxon>
    </lineage>
</organism>
<accession>A0A1X6NWH0</accession>
<name>A0A1X6NWH0_PORUM</name>
<proteinExistence type="predicted"/>
<evidence type="ECO:0000313" key="3">
    <source>
        <dbReference type="Proteomes" id="UP000218209"/>
    </source>
</evidence>
<feature type="compositionally biased region" description="Low complexity" evidence="1">
    <location>
        <begin position="89"/>
        <end position="105"/>
    </location>
</feature>
<protein>
    <submittedName>
        <fullName evidence="2">Uncharacterized protein</fullName>
    </submittedName>
</protein>
<feature type="region of interest" description="Disordered" evidence="1">
    <location>
        <begin position="22"/>
        <end position="55"/>
    </location>
</feature>
<dbReference type="AlphaFoldDB" id="A0A1X6NWH0"/>
<reference evidence="2 3" key="1">
    <citation type="submission" date="2017-03" db="EMBL/GenBank/DDBJ databases">
        <title>WGS assembly of Porphyra umbilicalis.</title>
        <authorList>
            <person name="Brawley S.H."/>
            <person name="Blouin N.A."/>
            <person name="Ficko-Blean E."/>
            <person name="Wheeler G.L."/>
            <person name="Lohr M."/>
            <person name="Goodson H.V."/>
            <person name="Jenkins J.W."/>
            <person name="Blaby-Haas C.E."/>
            <person name="Helliwell K.E."/>
            <person name="Chan C."/>
            <person name="Marriage T."/>
            <person name="Bhattacharya D."/>
            <person name="Klein A.S."/>
            <person name="Badis Y."/>
            <person name="Brodie J."/>
            <person name="Cao Y."/>
            <person name="Collen J."/>
            <person name="Dittami S.M."/>
            <person name="Gachon C.M."/>
            <person name="Green B.R."/>
            <person name="Karpowicz S."/>
            <person name="Kim J.W."/>
            <person name="Kudahl U."/>
            <person name="Lin S."/>
            <person name="Michel G."/>
            <person name="Mittag M."/>
            <person name="Olson B.J."/>
            <person name="Pangilinan J."/>
            <person name="Peng Y."/>
            <person name="Qiu H."/>
            <person name="Shu S."/>
            <person name="Singer J.T."/>
            <person name="Smith A.G."/>
            <person name="Sprecher B.N."/>
            <person name="Wagner V."/>
            <person name="Wang W."/>
            <person name="Wang Z.-Y."/>
            <person name="Yan J."/>
            <person name="Yarish C."/>
            <person name="Zoeuner-Riek S."/>
            <person name="Zhuang Y."/>
            <person name="Zou Y."/>
            <person name="Lindquist E.A."/>
            <person name="Grimwood J."/>
            <person name="Barry K."/>
            <person name="Rokhsar D.S."/>
            <person name="Schmutz J."/>
            <person name="Stiller J.W."/>
            <person name="Grossman A.R."/>
            <person name="Prochnik S.E."/>
        </authorList>
    </citation>
    <scope>NUCLEOTIDE SEQUENCE [LARGE SCALE GENOMIC DNA]</scope>
    <source>
        <strain evidence="2">4086291</strain>
    </source>
</reference>
<dbReference type="Proteomes" id="UP000218209">
    <property type="component" value="Unassembled WGS sequence"/>
</dbReference>